<keyword evidence="3" id="KW-1185">Reference proteome</keyword>
<accession>A0A917NEM9</accession>
<evidence type="ECO:0000313" key="2">
    <source>
        <dbReference type="EMBL" id="GGI93340.1"/>
    </source>
</evidence>
<feature type="chain" id="PRO_5037931900" evidence="1">
    <location>
        <begin position="22"/>
        <end position="355"/>
    </location>
</feature>
<keyword evidence="1" id="KW-0732">Signal</keyword>
<proteinExistence type="predicted"/>
<dbReference type="EMBL" id="BMOB01000015">
    <property type="protein sequence ID" value="GGI93340.1"/>
    <property type="molecule type" value="Genomic_DNA"/>
</dbReference>
<feature type="signal peptide" evidence="1">
    <location>
        <begin position="1"/>
        <end position="21"/>
    </location>
</feature>
<dbReference type="Proteomes" id="UP000630149">
    <property type="component" value="Unassembled WGS sequence"/>
</dbReference>
<sequence length="355" mass="39051">MLSFKKTVTAILIATASSAYAGGMGTMCTAENVTVPCEQYGWAIGAQALYLKPSYSGSLNVIASRVLSTTTGAYGLFGPENVTVDITNEPDFNWGFKLEASYFFLTGNDLTLNWYHLAPQTTTTSVANVISPSLRELPWVNHHVPETIQFSIKPQWDAVNFEFGQHADFGPFKNIRFHGGLQYTEIDTDIVRTGTVTVWTNVARTITETATYTVNHSLEYSGIGPRIGLDLAYDMEYGFGVYAKSAATTLWGRSKFSRTATDTVDAIERTGDFLSVVTSISDSGSRTMLIPELELKIGLTYDCNLGAGNFGVDLGYMFVNYFHALRDSQRHNHVLDSDFGIQGPYLGLKWVGMFA</sequence>
<dbReference type="RefSeq" id="WP_131776421.1">
    <property type="nucleotide sequence ID" value="NZ_BMOB01000015.1"/>
</dbReference>
<dbReference type="OrthoDB" id="8134661at2"/>
<reference evidence="2" key="2">
    <citation type="submission" date="2020-09" db="EMBL/GenBank/DDBJ databases">
        <authorList>
            <person name="Sun Q."/>
            <person name="Ohkuma M."/>
        </authorList>
    </citation>
    <scope>NUCLEOTIDE SEQUENCE</scope>
    <source>
        <strain evidence="2">JCM 13919</strain>
    </source>
</reference>
<name>A0A917NEM9_9GAMM</name>
<evidence type="ECO:0000256" key="1">
    <source>
        <dbReference type="SAM" id="SignalP"/>
    </source>
</evidence>
<comment type="caution">
    <text evidence="2">The sequence shown here is derived from an EMBL/GenBank/DDBJ whole genome shotgun (WGS) entry which is preliminary data.</text>
</comment>
<reference evidence="2" key="1">
    <citation type="journal article" date="2014" name="Int. J. Syst. Evol. Microbiol.">
        <title>Complete genome sequence of Corynebacterium casei LMG S-19264T (=DSM 44701T), isolated from a smear-ripened cheese.</title>
        <authorList>
            <consortium name="US DOE Joint Genome Institute (JGI-PGF)"/>
            <person name="Walter F."/>
            <person name="Albersmeier A."/>
            <person name="Kalinowski J."/>
            <person name="Ruckert C."/>
        </authorList>
    </citation>
    <scope>NUCLEOTIDE SEQUENCE</scope>
    <source>
        <strain evidence="2">JCM 13919</strain>
    </source>
</reference>
<evidence type="ECO:0000313" key="3">
    <source>
        <dbReference type="Proteomes" id="UP000630149"/>
    </source>
</evidence>
<dbReference type="InterPro" id="IPR007825">
    <property type="entry name" value="Major_OMP_Legionella"/>
</dbReference>
<gene>
    <name evidence="2" type="ORF">GCM10007966_22390</name>
</gene>
<protein>
    <submittedName>
        <fullName evidence="2">Membrane protein</fullName>
    </submittedName>
</protein>
<dbReference type="AlphaFoldDB" id="A0A917NEM9"/>
<dbReference type="Pfam" id="PF05150">
    <property type="entry name" value="Legionella_OMP"/>
    <property type="match status" value="1"/>
</dbReference>
<organism evidence="2 3">
    <name type="scientific">Legionella impletisoli</name>
    <dbReference type="NCBI Taxonomy" id="343510"/>
    <lineage>
        <taxon>Bacteria</taxon>
        <taxon>Pseudomonadati</taxon>
        <taxon>Pseudomonadota</taxon>
        <taxon>Gammaproteobacteria</taxon>
        <taxon>Legionellales</taxon>
        <taxon>Legionellaceae</taxon>
        <taxon>Legionella</taxon>
    </lineage>
</organism>